<dbReference type="Pfam" id="PF13365">
    <property type="entry name" value="Trypsin_2"/>
    <property type="match status" value="1"/>
</dbReference>
<dbReference type="RefSeq" id="WP_283417839.1">
    <property type="nucleotide sequence ID" value="NZ_FXUO01000009.1"/>
</dbReference>
<dbReference type="EMBL" id="FXUO01000009">
    <property type="protein sequence ID" value="SMP96489.1"/>
    <property type="molecule type" value="Genomic_DNA"/>
</dbReference>
<dbReference type="SUPFAM" id="SSF50494">
    <property type="entry name" value="Trypsin-like serine proteases"/>
    <property type="match status" value="1"/>
</dbReference>
<reference evidence="1 2" key="1">
    <citation type="submission" date="2017-05" db="EMBL/GenBank/DDBJ databases">
        <authorList>
            <person name="Varghese N."/>
            <person name="Submissions S."/>
        </authorList>
    </citation>
    <scope>NUCLEOTIDE SEQUENCE [LARGE SCALE GENOMIC DNA]</scope>
    <source>
        <strain evidence="1 2">DSM 18015</strain>
    </source>
</reference>
<evidence type="ECO:0000313" key="1">
    <source>
        <dbReference type="EMBL" id="SMP96489.1"/>
    </source>
</evidence>
<dbReference type="Proteomes" id="UP001158050">
    <property type="component" value="Unassembled WGS sequence"/>
</dbReference>
<keyword evidence="2" id="KW-1185">Reference proteome</keyword>
<organism evidence="1 2">
    <name type="scientific">Epilithonimonas pallida</name>
    <dbReference type="NCBI Taxonomy" id="373671"/>
    <lineage>
        <taxon>Bacteria</taxon>
        <taxon>Pseudomonadati</taxon>
        <taxon>Bacteroidota</taxon>
        <taxon>Flavobacteriia</taxon>
        <taxon>Flavobacteriales</taxon>
        <taxon>Weeksellaceae</taxon>
        <taxon>Chryseobacterium group</taxon>
        <taxon>Epilithonimonas</taxon>
    </lineage>
</organism>
<dbReference type="Gene3D" id="2.40.10.120">
    <property type="match status" value="1"/>
</dbReference>
<accession>A0ABY1R655</accession>
<gene>
    <name evidence="1" type="ORF">SAMN05421679_10961</name>
</gene>
<dbReference type="InterPro" id="IPR009003">
    <property type="entry name" value="Peptidase_S1_PA"/>
</dbReference>
<sequence length="232" mass="25137">MIFQRDELSNVICNIRIPSANGEEVGTAIFIEKDNEPYLLTASHVIKNINAQTYVVLSDKNGIPTKVMLSVLLGGATFTNHSQADLAKAKIVITQTNAKYLQRRCFPFGQIDISNSSISKDVELTTIGFPLGLGAVGAKFSPLSYRTYAATPVITLPRFDNQVQCDFIILELPSIGGYSGGPMFDLGYMISGMMTQTKEKTILHGLVHGTISDPTGGKLAAITPCKYLSGWL</sequence>
<evidence type="ECO:0008006" key="3">
    <source>
        <dbReference type="Google" id="ProtNLM"/>
    </source>
</evidence>
<comment type="caution">
    <text evidence="1">The sequence shown here is derived from an EMBL/GenBank/DDBJ whole genome shotgun (WGS) entry which is preliminary data.</text>
</comment>
<evidence type="ECO:0000313" key="2">
    <source>
        <dbReference type="Proteomes" id="UP001158050"/>
    </source>
</evidence>
<name>A0ABY1R655_9FLAO</name>
<proteinExistence type="predicted"/>
<protein>
    <recommendedName>
        <fullName evidence="3">Trypsin-like peptidase domain-containing protein</fullName>
    </recommendedName>
</protein>